<evidence type="ECO:0000313" key="9">
    <source>
        <dbReference type="EMBL" id="CAH9124752.1"/>
    </source>
</evidence>
<keyword evidence="5" id="KW-0539">Nucleus</keyword>
<evidence type="ECO:0000256" key="4">
    <source>
        <dbReference type="ARBA" id="ARBA00023163"/>
    </source>
</evidence>
<dbReference type="GO" id="GO:0045893">
    <property type="term" value="P:positive regulation of DNA-templated transcription"/>
    <property type="evidence" value="ECO:0007669"/>
    <property type="project" value="TreeGrafter"/>
</dbReference>
<dbReference type="PROSITE" id="PS00036">
    <property type="entry name" value="BZIP_BASIC"/>
    <property type="match status" value="1"/>
</dbReference>
<dbReference type="GO" id="GO:0046982">
    <property type="term" value="F:protein heterodimerization activity"/>
    <property type="evidence" value="ECO:0007669"/>
    <property type="project" value="UniProtKB-ARBA"/>
</dbReference>
<keyword evidence="4" id="KW-0804">Transcription</keyword>
<evidence type="ECO:0000313" key="8">
    <source>
        <dbReference type="EMBL" id="CAH9089882.1"/>
    </source>
</evidence>
<protein>
    <recommendedName>
        <fullName evidence="7">BZIP domain-containing protein</fullName>
    </recommendedName>
</protein>
<dbReference type="GO" id="GO:0000976">
    <property type="term" value="F:transcription cis-regulatory region binding"/>
    <property type="evidence" value="ECO:0007669"/>
    <property type="project" value="TreeGrafter"/>
</dbReference>
<evidence type="ECO:0000256" key="5">
    <source>
        <dbReference type="ARBA" id="ARBA00023242"/>
    </source>
</evidence>
<dbReference type="InterPro" id="IPR045314">
    <property type="entry name" value="bZIP_plant_GBF1"/>
</dbReference>
<proteinExistence type="predicted"/>
<evidence type="ECO:0000256" key="2">
    <source>
        <dbReference type="ARBA" id="ARBA00023015"/>
    </source>
</evidence>
<reference evidence="8" key="1">
    <citation type="submission" date="2022-07" db="EMBL/GenBank/DDBJ databases">
        <authorList>
            <person name="Macas J."/>
            <person name="Novak P."/>
            <person name="Neumann P."/>
        </authorList>
    </citation>
    <scope>NUCLEOTIDE SEQUENCE</scope>
</reference>
<dbReference type="SUPFAM" id="SSF57959">
    <property type="entry name" value="Leucine zipper domain"/>
    <property type="match status" value="1"/>
</dbReference>
<dbReference type="Gene3D" id="1.20.5.170">
    <property type="match status" value="1"/>
</dbReference>
<dbReference type="Proteomes" id="UP001152523">
    <property type="component" value="Unassembled WGS sequence"/>
</dbReference>
<dbReference type="InterPro" id="IPR046347">
    <property type="entry name" value="bZIP_sf"/>
</dbReference>
<comment type="subcellular location">
    <subcellularLocation>
        <location evidence="1">Nucleus</location>
    </subcellularLocation>
</comment>
<dbReference type="PANTHER" id="PTHR45764:SF21">
    <property type="entry name" value="OS03G0770000 PROTEIN"/>
    <property type="match status" value="1"/>
</dbReference>
<dbReference type="CDD" id="cd14702">
    <property type="entry name" value="bZIP_plant_GBF1"/>
    <property type="match status" value="1"/>
</dbReference>
<keyword evidence="10" id="KW-1185">Reference proteome</keyword>
<feature type="domain" description="BZIP" evidence="7">
    <location>
        <begin position="95"/>
        <end position="141"/>
    </location>
</feature>
<evidence type="ECO:0000313" key="10">
    <source>
        <dbReference type="Proteomes" id="UP001152523"/>
    </source>
</evidence>
<evidence type="ECO:0000256" key="6">
    <source>
        <dbReference type="SAM" id="MobiDB-lite"/>
    </source>
</evidence>
<comment type="caution">
    <text evidence="8">The sequence shown here is derived from an EMBL/GenBank/DDBJ whole genome shotgun (WGS) entry which is preliminary data.</text>
</comment>
<evidence type="ECO:0000256" key="1">
    <source>
        <dbReference type="ARBA" id="ARBA00004123"/>
    </source>
</evidence>
<dbReference type="EMBL" id="CAMAPF010000935">
    <property type="protein sequence ID" value="CAH9124752.1"/>
    <property type="molecule type" value="Genomic_DNA"/>
</dbReference>
<name>A0AAV0D080_9ASTE</name>
<evidence type="ECO:0000256" key="3">
    <source>
        <dbReference type="ARBA" id="ARBA00023125"/>
    </source>
</evidence>
<dbReference type="GO" id="GO:0003700">
    <property type="term" value="F:DNA-binding transcription factor activity"/>
    <property type="evidence" value="ECO:0007669"/>
    <property type="project" value="InterPro"/>
</dbReference>
<keyword evidence="3" id="KW-0238">DNA-binding</keyword>
<dbReference type="SMART" id="SM00338">
    <property type="entry name" value="BRLZ"/>
    <property type="match status" value="1"/>
</dbReference>
<gene>
    <name evidence="8" type="ORF">CEPIT_LOCUS11046</name>
    <name evidence="9" type="ORF">CEPIT_LOCUS26221</name>
</gene>
<dbReference type="Pfam" id="PF00170">
    <property type="entry name" value="bZIP_1"/>
    <property type="match status" value="1"/>
</dbReference>
<feature type="region of interest" description="Disordered" evidence="6">
    <location>
        <begin position="47"/>
        <end position="116"/>
    </location>
</feature>
<dbReference type="PROSITE" id="PS50217">
    <property type="entry name" value="BZIP"/>
    <property type="match status" value="1"/>
</dbReference>
<dbReference type="GO" id="GO:0005634">
    <property type="term" value="C:nucleus"/>
    <property type="evidence" value="ECO:0007669"/>
    <property type="project" value="UniProtKB-SubCell"/>
</dbReference>
<keyword evidence="2" id="KW-0805">Transcription regulation</keyword>
<accession>A0AAV0D080</accession>
<organism evidence="8 10">
    <name type="scientific">Cuscuta epithymum</name>
    <dbReference type="NCBI Taxonomy" id="186058"/>
    <lineage>
        <taxon>Eukaryota</taxon>
        <taxon>Viridiplantae</taxon>
        <taxon>Streptophyta</taxon>
        <taxon>Embryophyta</taxon>
        <taxon>Tracheophyta</taxon>
        <taxon>Spermatophyta</taxon>
        <taxon>Magnoliopsida</taxon>
        <taxon>eudicotyledons</taxon>
        <taxon>Gunneridae</taxon>
        <taxon>Pentapetalae</taxon>
        <taxon>asterids</taxon>
        <taxon>lamiids</taxon>
        <taxon>Solanales</taxon>
        <taxon>Convolvulaceae</taxon>
        <taxon>Cuscuteae</taxon>
        <taxon>Cuscuta</taxon>
        <taxon>Cuscuta subgen. Cuscuta</taxon>
    </lineage>
</organism>
<dbReference type="EMBL" id="CAMAPF010000062">
    <property type="protein sequence ID" value="CAH9089882.1"/>
    <property type="molecule type" value="Genomic_DNA"/>
</dbReference>
<dbReference type="FunFam" id="1.20.5.170:FF:000020">
    <property type="entry name" value="BZIP transcription factor"/>
    <property type="match status" value="1"/>
</dbReference>
<dbReference type="InterPro" id="IPR004827">
    <property type="entry name" value="bZIP"/>
</dbReference>
<dbReference type="PANTHER" id="PTHR45764">
    <property type="entry name" value="BZIP TRANSCRIPTION FACTOR 44"/>
    <property type="match status" value="1"/>
</dbReference>
<evidence type="ECO:0000259" key="7">
    <source>
        <dbReference type="PROSITE" id="PS50217"/>
    </source>
</evidence>
<sequence>MATTLPMSFDHFAACPFPVFEPDLSHWEWEEPPAPAFVFPTQHYDASSLVPPKQHHMSDSDSSSDNLKTNHAAVSSSGSDERNRNENSNSHSSEDERKRRRKLSNRDSARRSRLRKQRQLEELSCELNRLRAENLELTSQLRSAMQRCVVAQRNTEMIRAESSALRRILWDIRQAFLLRQLQSQQEQLTSVPPLHA</sequence>
<dbReference type="AlphaFoldDB" id="A0AAV0D080"/>